<reference evidence="5 6" key="1">
    <citation type="submission" date="2024-01" db="EMBL/GenBank/DDBJ databases">
        <title>The genome of the rayed Mediterranean limpet Patella caerulea (Linnaeus, 1758).</title>
        <authorList>
            <person name="Anh-Thu Weber A."/>
            <person name="Halstead-Nussloch G."/>
        </authorList>
    </citation>
    <scope>NUCLEOTIDE SEQUENCE [LARGE SCALE GENOMIC DNA]</scope>
    <source>
        <strain evidence="5">AATW-2023a</strain>
        <tissue evidence="5">Whole specimen</tissue>
    </source>
</reference>
<gene>
    <name evidence="5" type="ORF">SNE40_008296</name>
</gene>
<dbReference type="Proteomes" id="UP001347796">
    <property type="component" value="Unassembled WGS sequence"/>
</dbReference>
<dbReference type="PANTHER" id="PTHR14098:SF14">
    <property type="entry name" value="SH2 DOMAIN-CONTAINING PROTEIN"/>
    <property type="match status" value="1"/>
</dbReference>
<organism evidence="5 6">
    <name type="scientific">Patella caerulea</name>
    <name type="common">Rayed Mediterranean limpet</name>
    <dbReference type="NCBI Taxonomy" id="87958"/>
    <lineage>
        <taxon>Eukaryota</taxon>
        <taxon>Metazoa</taxon>
        <taxon>Spiralia</taxon>
        <taxon>Lophotrochozoa</taxon>
        <taxon>Mollusca</taxon>
        <taxon>Gastropoda</taxon>
        <taxon>Patellogastropoda</taxon>
        <taxon>Patelloidea</taxon>
        <taxon>Patellidae</taxon>
        <taxon>Patella</taxon>
    </lineage>
</organism>
<keyword evidence="6" id="KW-1185">Reference proteome</keyword>
<dbReference type="AlphaFoldDB" id="A0AAN8K5B4"/>
<dbReference type="PRINTS" id="PR00401">
    <property type="entry name" value="SH2DOMAIN"/>
</dbReference>
<dbReference type="SUPFAM" id="SSF55550">
    <property type="entry name" value="SH2 domain"/>
    <property type="match status" value="1"/>
</dbReference>
<feature type="compositionally biased region" description="Acidic residues" evidence="3">
    <location>
        <begin position="79"/>
        <end position="92"/>
    </location>
</feature>
<dbReference type="PANTHER" id="PTHR14098">
    <property type="entry name" value="SH2 DOMAIN CONTAINING PROTEIN"/>
    <property type="match status" value="1"/>
</dbReference>
<dbReference type="InterPro" id="IPR036860">
    <property type="entry name" value="SH2_dom_sf"/>
</dbReference>
<dbReference type="Gene3D" id="3.30.505.10">
    <property type="entry name" value="SH2 domain"/>
    <property type="match status" value="1"/>
</dbReference>
<dbReference type="GO" id="GO:0007169">
    <property type="term" value="P:cell surface receptor protein tyrosine kinase signaling pathway"/>
    <property type="evidence" value="ECO:0007669"/>
    <property type="project" value="TreeGrafter"/>
</dbReference>
<evidence type="ECO:0000256" key="2">
    <source>
        <dbReference type="PROSITE-ProRule" id="PRU00191"/>
    </source>
</evidence>
<protein>
    <recommendedName>
        <fullName evidence="4">SH2 domain-containing protein</fullName>
    </recommendedName>
</protein>
<feature type="compositionally biased region" description="Basic and acidic residues" evidence="3">
    <location>
        <begin position="45"/>
        <end position="61"/>
    </location>
</feature>
<sequence length="211" mass="23959">MPLPPLPGKNPPSPRRKSPQPPFLPSRPEPQDTEDYEEPTFQPCKPREKEYYNDSDVKGDNSKTTPHTAAATIDSEVNTSDDDDSRDIYDDGASDPLVGFPWYHVDIGRKTSNARIHQINKDGTYLIRNSGGDKSTNASHPYTLCVLYENRIRNLKIRQRSDKKFALGEYKDNEMTFESIEKLVEHHQKNDVILLGEHQGKVKLLQVAAIN</sequence>
<dbReference type="FunFam" id="3.30.505.10:FF:000016">
    <property type="entry name" value="B-cell linker protein isoform 2"/>
    <property type="match status" value="1"/>
</dbReference>
<dbReference type="InterPro" id="IPR051751">
    <property type="entry name" value="Immunoreceptor_sig_adapters"/>
</dbReference>
<dbReference type="EMBL" id="JAZGQO010000006">
    <property type="protein sequence ID" value="KAK6186213.1"/>
    <property type="molecule type" value="Genomic_DNA"/>
</dbReference>
<accession>A0AAN8K5B4</accession>
<feature type="region of interest" description="Disordered" evidence="3">
    <location>
        <begin position="1"/>
        <end position="92"/>
    </location>
</feature>
<evidence type="ECO:0000313" key="5">
    <source>
        <dbReference type="EMBL" id="KAK6186213.1"/>
    </source>
</evidence>
<evidence type="ECO:0000259" key="4">
    <source>
        <dbReference type="PROSITE" id="PS50001"/>
    </source>
</evidence>
<evidence type="ECO:0000256" key="1">
    <source>
        <dbReference type="ARBA" id="ARBA00022999"/>
    </source>
</evidence>
<comment type="caution">
    <text evidence="5">The sequence shown here is derived from an EMBL/GenBank/DDBJ whole genome shotgun (WGS) entry which is preliminary data.</text>
</comment>
<feature type="compositionally biased region" description="Pro residues" evidence="3">
    <location>
        <begin position="1"/>
        <end position="28"/>
    </location>
</feature>
<dbReference type="GO" id="GO:0005737">
    <property type="term" value="C:cytoplasm"/>
    <property type="evidence" value="ECO:0007669"/>
    <property type="project" value="UniProtKB-ARBA"/>
</dbReference>
<name>A0AAN8K5B4_PATCE</name>
<evidence type="ECO:0000256" key="3">
    <source>
        <dbReference type="SAM" id="MobiDB-lite"/>
    </source>
</evidence>
<evidence type="ECO:0000313" key="6">
    <source>
        <dbReference type="Proteomes" id="UP001347796"/>
    </source>
</evidence>
<dbReference type="PROSITE" id="PS50001">
    <property type="entry name" value="SH2"/>
    <property type="match status" value="1"/>
</dbReference>
<dbReference type="InterPro" id="IPR000980">
    <property type="entry name" value="SH2"/>
</dbReference>
<dbReference type="GO" id="GO:0035556">
    <property type="term" value="P:intracellular signal transduction"/>
    <property type="evidence" value="ECO:0007669"/>
    <property type="project" value="TreeGrafter"/>
</dbReference>
<proteinExistence type="predicted"/>
<feature type="domain" description="SH2" evidence="4">
    <location>
        <begin position="102"/>
        <end position="208"/>
    </location>
</feature>
<keyword evidence="1 2" id="KW-0727">SH2 domain</keyword>
<dbReference type="SMART" id="SM00252">
    <property type="entry name" value="SH2"/>
    <property type="match status" value="1"/>
</dbReference>
<dbReference type="Pfam" id="PF00017">
    <property type="entry name" value="SH2"/>
    <property type="match status" value="1"/>
</dbReference>